<comment type="caution">
    <text evidence="2">The sequence shown here is derived from an EMBL/GenBank/DDBJ whole genome shotgun (WGS) entry which is preliminary data.</text>
</comment>
<sequence length="187" mass="21523">MQIITLCFCLSAFMHLIASKSTSKKSTYKEGLLSVTGEVYINKKFTYDTKWEDSSSPAHKQLNQSLCTSLRNATKSYPALAEAWRSCRINKVKKPEVTTSISLDQDAVKKRKTDYKAKDFLNNVKSALKKTPTNTNMYYYEKISKVGNTASNLYLTDVGIWFVVLFQLIRRVSFQYFSDKDFQRTIK</sequence>
<evidence type="ECO:0000313" key="3">
    <source>
        <dbReference type="Proteomes" id="UP000308267"/>
    </source>
</evidence>
<proteinExistence type="predicted"/>
<keyword evidence="1" id="KW-0732">Signal</keyword>
<keyword evidence="3" id="KW-1185">Reference proteome</keyword>
<protein>
    <submittedName>
        <fullName evidence="2">Uncharacterized protein</fullName>
    </submittedName>
</protein>
<dbReference type="Proteomes" id="UP000308267">
    <property type="component" value="Unassembled WGS sequence"/>
</dbReference>
<feature type="chain" id="PRO_5020729214" evidence="1">
    <location>
        <begin position="20"/>
        <end position="187"/>
    </location>
</feature>
<dbReference type="EMBL" id="SJOL01007097">
    <property type="protein sequence ID" value="TGZ63680.1"/>
    <property type="molecule type" value="Genomic_DNA"/>
</dbReference>
<accession>A0A4S2LJH9</accession>
<gene>
    <name evidence="2" type="ORF">CRM22_006773</name>
</gene>
<feature type="signal peptide" evidence="1">
    <location>
        <begin position="1"/>
        <end position="19"/>
    </location>
</feature>
<reference evidence="2 3" key="1">
    <citation type="journal article" date="2019" name="BMC Genomics">
        <title>New insights from Opisthorchis felineus genome: update on genomics of the epidemiologically important liver flukes.</title>
        <authorList>
            <person name="Ershov N.I."/>
            <person name="Mordvinov V.A."/>
            <person name="Prokhortchouk E.B."/>
            <person name="Pakharukova M.Y."/>
            <person name="Gunbin K.V."/>
            <person name="Ustyantsev K."/>
            <person name="Genaev M.A."/>
            <person name="Blinov A.G."/>
            <person name="Mazur A."/>
            <person name="Boulygina E."/>
            <person name="Tsygankova S."/>
            <person name="Khrameeva E."/>
            <person name="Chekanov N."/>
            <person name="Fan G."/>
            <person name="Xiao A."/>
            <person name="Zhang H."/>
            <person name="Xu X."/>
            <person name="Yang H."/>
            <person name="Solovyev V."/>
            <person name="Lee S.M."/>
            <person name="Liu X."/>
            <person name="Afonnikov D.A."/>
            <person name="Skryabin K.G."/>
        </authorList>
    </citation>
    <scope>NUCLEOTIDE SEQUENCE [LARGE SCALE GENOMIC DNA]</scope>
    <source>
        <strain evidence="2">AK-0245</strain>
        <tissue evidence="2">Whole organism</tissue>
    </source>
</reference>
<name>A0A4S2LJH9_OPIFE</name>
<organism evidence="2 3">
    <name type="scientific">Opisthorchis felineus</name>
    <dbReference type="NCBI Taxonomy" id="147828"/>
    <lineage>
        <taxon>Eukaryota</taxon>
        <taxon>Metazoa</taxon>
        <taxon>Spiralia</taxon>
        <taxon>Lophotrochozoa</taxon>
        <taxon>Platyhelminthes</taxon>
        <taxon>Trematoda</taxon>
        <taxon>Digenea</taxon>
        <taxon>Opisthorchiida</taxon>
        <taxon>Opisthorchiata</taxon>
        <taxon>Opisthorchiidae</taxon>
        <taxon>Opisthorchis</taxon>
    </lineage>
</organism>
<evidence type="ECO:0000256" key="1">
    <source>
        <dbReference type="SAM" id="SignalP"/>
    </source>
</evidence>
<dbReference type="AlphaFoldDB" id="A0A4S2LJH9"/>
<evidence type="ECO:0000313" key="2">
    <source>
        <dbReference type="EMBL" id="TGZ63680.1"/>
    </source>
</evidence>
<dbReference type="OrthoDB" id="10330508at2759"/>